<dbReference type="NCBIfam" id="TIGR01392">
    <property type="entry name" value="homoserO_Ac_trn"/>
    <property type="match status" value="1"/>
</dbReference>
<dbReference type="GO" id="GO:0009086">
    <property type="term" value="P:methionine biosynthetic process"/>
    <property type="evidence" value="ECO:0007669"/>
    <property type="project" value="UniProtKB-UniRule"/>
</dbReference>
<organism evidence="6 7">
    <name type="scientific">Pseudokineococcus lusitanus</name>
    <dbReference type="NCBI Taxonomy" id="763993"/>
    <lineage>
        <taxon>Bacteria</taxon>
        <taxon>Bacillati</taxon>
        <taxon>Actinomycetota</taxon>
        <taxon>Actinomycetes</taxon>
        <taxon>Kineosporiales</taxon>
        <taxon>Kineosporiaceae</taxon>
        <taxon>Pseudokineococcus</taxon>
    </lineage>
</organism>
<keyword evidence="7" id="KW-1185">Reference proteome</keyword>
<reference evidence="6 7" key="1">
    <citation type="journal article" date="2015" name="Stand. Genomic Sci.">
        <title>Genomic Encyclopedia of Bacterial and Archaeal Type Strains, Phase III: the genomes of soil and plant-associated and newly described type strains.</title>
        <authorList>
            <person name="Whitman W.B."/>
            <person name="Woyke T."/>
            <person name="Klenk H.P."/>
            <person name="Zhou Y."/>
            <person name="Lilburn T.G."/>
            <person name="Beck B.J."/>
            <person name="De Vos P."/>
            <person name="Vandamme P."/>
            <person name="Eisen J.A."/>
            <person name="Garrity G."/>
            <person name="Hugenholtz P."/>
            <person name="Kyrpides N.C."/>
        </authorList>
    </citation>
    <scope>NUCLEOTIDE SEQUENCE [LARGE SCALE GENOMIC DNA]</scope>
    <source>
        <strain evidence="6 7">CECT 7306</strain>
    </source>
</reference>
<dbReference type="InterPro" id="IPR000073">
    <property type="entry name" value="AB_hydrolase_1"/>
</dbReference>
<feature type="region of interest" description="Disordered" evidence="4">
    <location>
        <begin position="1"/>
        <end position="60"/>
    </location>
</feature>
<accession>A0A3N1G8U3</accession>
<dbReference type="FunCoup" id="A0A3N1G8U3">
    <property type="interactions" value="151"/>
</dbReference>
<evidence type="ECO:0000256" key="2">
    <source>
        <dbReference type="HAMAP-Rule" id="MF_00296"/>
    </source>
</evidence>
<dbReference type="GO" id="GO:0004414">
    <property type="term" value="F:homoserine O-acetyltransferase activity"/>
    <property type="evidence" value="ECO:0007669"/>
    <property type="project" value="UniProtKB-UniRule"/>
</dbReference>
<evidence type="ECO:0000313" key="6">
    <source>
        <dbReference type="EMBL" id="ROP26643.1"/>
    </source>
</evidence>
<feature type="active site" description="Nucleophile" evidence="2 3">
    <location>
        <position position="203"/>
    </location>
</feature>
<keyword evidence="2" id="KW-0028">Amino-acid biosynthesis</keyword>
<dbReference type="PANTHER" id="PTHR32268">
    <property type="entry name" value="HOMOSERINE O-ACETYLTRANSFERASE"/>
    <property type="match status" value="1"/>
</dbReference>
<feature type="compositionally biased region" description="Low complexity" evidence="4">
    <location>
        <begin position="40"/>
        <end position="57"/>
    </location>
</feature>
<dbReference type="Proteomes" id="UP000276232">
    <property type="component" value="Unassembled WGS sequence"/>
</dbReference>
<dbReference type="GO" id="GO:0005737">
    <property type="term" value="C:cytoplasm"/>
    <property type="evidence" value="ECO:0007669"/>
    <property type="project" value="UniProtKB-SubCell"/>
</dbReference>
<dbReference type="HAMAP" id="MF_00296">
    <property type="entry name" value="MetX_acyltransf"/>
    <property type="match status" value="1"/>
</dbReference>
<evidence type="ECO:0000256" key="3">
    <source>
        <dbReference type="PIRSR" id="PIRSR000443-1"/>
    </source>
</evidence>
<dbReference type="EMBL" id="RJKN01000011">
    <property type="protein sequence ID" value="ROP26643.1"/>
    <property type="molecule type" value="Genomic_DNA"/>
</dbReference>
<evidence type="ECO:0000256" key="4">
    <source>
        <dbReference type="SAM" id="MobiDB-lite"/>
    </source>
</evidence>
<keyword evidence="2" id="KW-0012">Acyltransferase</keyword>
<proteinExistence type="inferred from homology"/>
<dbReference type="InterPro" id="IPR008220">
    <property type="entry name" value="HAT_MetX-like"/>
</dbReference>
<gene>
    <name evidence="2" type="primary">metXA</name>
    <name evidence="6" type="ORF">EDC03_3280</name>
</gene>
<feature type="compositionally biased region" description="Basic and acidic residues" evidence="4">
    <location>
        <begin position="1"/>
        <end position="10"/>
    </location>
</feature>
<feature type="binding site" evidence="2">
    <location>
        <position position="275"/>
    </location>
    <ligand>
        <name>substrate</name>
    </ligand>
</feature>
<evidence type="ECO:0000256" key="1">
    <source>
        <dbReference type="ARBA" id="ARBA00022679"/>
    </source>
</evidence>
<dbReference type="GO" id="GO:0009092">
    <property type="term" value="P:homoserine metabolic process"/>
    <property type="evidence" value="ECO:0007669"/>
    <property type="project" value="TreeGrafter"/>
</dbReference>
<feature type="active site" evidence="2 3">
    <location>
        <position position="368"/>
    </location>
</feature>
<dbReference type="UniPathway" id="UPA00051">
    <property type="reaction ID" value="UER00074"/>
</dbReference>
<comment type="pathway">
    <text evidence="2">Amino-acid biosynthesis; L-methionine biosynthesis via de novo pathway; O-acetyl-L-homoserine from L-homoserine: step 1/1.</text>
</comment>
<dbReference type="NCBIfam" id="NF001209">
    <property type="entry name" value="PRK00175.1"/>
    <property type="match status" value="1"/>
</dbReference>
<comment type="similarity">
    <text evidence="2">Belongs to the AB hydrolase superfamily. MetX family.</text>
</comment>
<comment type="function">
    <text evidence="2">Transfers an acetyl group from acetyl-CoA to L-homoserine, forming acetyl-L-homoserine.</text>
</comment>
<dbReference type="Pfam" id="PF00561">
    <property type="entry name" value="Abhydrolase_1"/>
    <property type="match status" value="1"/>
</dbReference>
<comment type="subunit">
    <text evidence="2">Homodimer.</text>
</comment>
<feature type="domain" description="AB hydrolase-1" evidence="5">
    <location>
        <begin position="98"/>
        <end position="404"/>
    </location>
</feature>
<dbReference type="EC" id="2.3.1.31" evidence="2"/>
<evidence type="ECO:0000313" key="7">
    <source>
        <dbReference type="Proteomes" id="UP000276232"/>
    </source>
</evidence>
<comment type="catalytic activity">
    <reaction evidence="2">
        <text>L-homoserine + acetyl-CoA = O-acetyl-L-homoserine + CoA</text>
        <dbReference type="Rhea" id="RHEA:13701"/>
        <dbReference type="ChEBI" id="CHEBI:57287"/>
        <dbReference type="ChEBI" id="CHEBI:57288"/>
        <dbReference type="ChEBI" id="CHEBI:57476"/>
        <dbReference type="ChEBI" id="CHEBI:57716"/>
        <dbReference type="EC" id="2.3.1.31"/>
    </reaction>
</comment>
<dbReference type="PANTHER" id="PTHR32268:SF11">
    <property type="entry name" value="HOMOSERINE O-ACETYLTRANSFERASE"/>
    <property type="match status" value="1"/>
</dbReference>
<keyword evidence="2" id="KW-0486">Methionine biosynthesis</keyword>
<keyword evidence="1 2" id="KW-0808">Transferase</keyword>
<feature type="active site" evidence="2 3">
    <location>
        <position position="398"/>
    </location>
</feature>
<feature type="binding site" evidence="2">
    <location>
        <position position="399"/>
    </location>
    <ligand>
        <name>substrate</name>
    </ligand>
</feature>
<dbReference type="AlphaFoldDB" id="A0A3N1G8U3"/>
<dbReference type="Gene3D" id="3.40.50.1820">
    <property type="entry name" value="alpha/beta hydrolase"/>
    <property type="match status" value="1"/>
</dbReference>
<name>A0A3N1G8U3_9ACTN</name>
<evidence type="ECO:0000259" key="5">
    <source>
        <dbReference type="Pfam" id="PF00561"/>
    </source>
</evidence>
<dbReference type="InParanoid" id="A0A3N1G8U3"/>
<dbReference type="PIRSF" id="PIRSF000443">
    <property type="entry name" value="Homoser_Ac_trans"/>
    <property type="match status" value="1"/>
</dbReference>
<dbReference type="InterPro" id="IPR029058">
    <property type="entry name" value="AB_hydrolase_fold"/>
</dbReference>
<comment type="caution">
    <text evidence="6">The sequence shown here is derived from an EMBL/GenBank/DDBJ whole genome shotgun (WGS) entry which is preliminary data.</text>
</comment>
<protein>
    <recommendedName>
        <fullName evidence="2">Homoserine O-acetyltransferase</fullName>
        <shortName evidence="2">HAT</shortName>
        <ecNumber evidence="2">2.3.1.31</ecNumber>
    </recommendedName>
    <alternativeName>
        <fullName evidence="2">Homoserine transacetylase</fullName>
        <shortName evidence="2">HTA</shortName>
    </alternativeName>
</protein>
<sequence length="425" mass="43013">MGSTRTEERTVPPPPAVPPPAVGAQGSPADGPVVVPPVPASRAARPAPPASGAWRPGDPVGSRRFARVGAVALEGGDVLPDVVVAYETWGEMADDRSNVVLVCHALTGDSHVAGPAGPGHPTPGWWDELVGPGRALDTDRWCVVAANVLGGCQGTTGPSSPAPDGRPWGSRFPAVSVRDQVAVEAALADALGVPAWALVVGGSMGGMRALEWGVTHPGRVRRLLVLAACAASGADQIAWAAAQLAAVEGDPGYAGGDYHDAPDGAGPHTGLGVARRVAHATYRAAPELEARFGRTAQPGEDPARGGRYAVESYLDHHADKLVRRFDAGSYVALTRAMNGHDVGRGRGGTGAALAAVTATTAVVAISSDRLYPVALGEELVAGLPGTPALHVVDSPAGHDGFLTEHAAVAAVVRDLLGRPGGPVDG</sequence>
<comment type="caution">
    <text evidence="2">Lacks conserved residue(s) required for the propagation of feature annotation.</text>
</comment>
<feature type="compositionally biased region" description="Pro residues" evidence="4">
    <location>
        <begin position="11"/>
        <end position="21"/>
    </location>
</feature>
<keyword evidence="2" id="KW-0963">Cytoplasm</keyword>
<comment type="subcellular location">
    <subcellularLocation>
        <location evidence="2">Cytoplasm</location>
    </subcellularLocation>
</comment>
<dbReference type="SUPFAM" id="SSF53474">
    <property type="entry name" value="alpha/beta-Hydrolases"/>
    <property type="match status" value="1"/>
</dbReference>